<keyword evidence="1 7" id="KW-1003">Cell membrane</keyword>
<dbReference type="HAMAP" id="MF_02065">
    <property type="entry name" value="MltG"/>
    <property type="match status" value="1"/>
</dbReference>
<keyword evidence="9" id="KW-1185">Reference proteome</keyword>
<dbReference type="AlphaFoldDB" id="A0A2Z6AYX7"/>
<dbReference type="EC" id="4.2.2.29" evidence="7"/>
<dbReference type="RefSeq" id="WP_126378449.1">
    <property type="nucleotide sequence ID" value="NZ_AP017378.1"/>
</dbReference>
<dbReference type="PANTHER" id="PTHR30518:SF2">
    <property type="entry name" value="ENDOLYTIC MUREIN TRANSGLYCOSYLASE"/>
    <property type="match status" value="1"/>
</dbReference>
<organism evidence="8 9">
    <name type="scientific">Desulfovibrio ferrophilus</name>
    <dbReference type="NCBI Taxonomy" id="241368"/>
    <lineage>
        <taxon>Bacteria</taxon>
        <taxon>Pseudomonadati</taxon>
        <taxon>Thermodesulfobacteriota</taxon>
        <taxon>Desulfovibrionia</taxon>
        <taxon>Desulfovibrionales</taxon>
        <taxon>Desulfovibrionaceae</taxon>
        <taxon>Desulfovibrio</taxon>
    </lineage>
</organism>
<evidence type="ECO:0000313" key="8">
    <source>
        <dbReference type="EMBL" id="BBD08393.1"/>
    </source>
</evidence>
<keyword evidence="2 7" id="KW-0812">Transmembrane</keyword>
<dbReference type="NCBIfam" id="TIGR00247">
    <property type="entry name" value="endolytic transglycosylase MltG"/>
    <property type="match status" value="1"/>
</dbReference>
<evidence type="ECO:0000256" key="7">
    <source>
        <dbReference type="HAMAP-Rule" id="MF_02065"/>
    </source>
</evidence>
<comment type="catalytic activity">
    <reaction evidence="7">
        <text>a peptidoglycan chain = a peptidoglycan chain with N-acetyl-1,6-anhydromuramyl-[peptide] at the reducing end + a peptidoglycan chain with N-acetylglucosamine at the non-reducing end.</text>
        <dbReference type="EC" id="4.2.2.29"/>
    </reaction>
</comment>
<dbReference type="Gene3D" id="3.30.1490.480">
    <property type="entry name" value="Endolytic murein transglycosylase"/>
    <property type="match status" value="1"/>
</dbReference>
<reference evidence="8 9" key="1">
    <citation type="journal article" date="2018" name="Sci. Adv.">
        <title>Multi-heme cytochromes provide a pathway for survival in energy-limited environments.</title>
        <authorList>
            <person name="Deng X."/>
            <person name="Dohmae N."/>
            <person name="Nealson K.H."/>
            <person name="Hashimoto K."/>
            <person name="Okamoto A."/>
        </authorList>
    </citation>
    <scope>NUCLEOTIDE SEQUENCE [LARGE SCALE GENOMIC DNA]</scope>
    <source>
        <strain evidence="8 9">IS5</strain>
    </source>
</reference>
<dbReference type="OrthoDB" id="9814591at2"/>
<dbReference type="GO" id="GO:0005886">
    <property type="term" value="C:plasma membrane"/>
    <property type="evidence" value="ECO:0007669"/>
    <property type="project" value="UniProtKB-SubCell"/>
</dbReference>
<proteinExistence type="inferred from homology"/>
<evidence type="ECO:0000256" key="1">
    <source>
        <dbReference type="ARBA" id="ARBA00022475"/>
    </source>
</evidence>
<dbReference type="KEGG" id="dfl:DFE_1667"/>
<dbReference type="CDD" id="cd08010">
    <property type="entry name" value="MltG_like"/>
    <property type="match status" value="1"/>
</dbReference>
<dbReference type="GO" id="GO:0071555">
    <property type="term" value="P:cell wall organization"/>
    <property type="evidence" value="ECO:0007669"/>
    <property type="project" value="UniProtKB-KW"/>
</dbReference>
<name>A0A2Z6AYX7_9BACT</name>
<dbReference type="GO" id="GO:0008932">
    <property type="term" value="F:lytic endotransglycosylase activity"/>
    <property type="evidence" value="ECO:0007669"/>
    <property type="project" value="UniProtKB-UniRule"/>
</dbReference>
<comment type="function">
    <text evidence="7">Functions as a peptidoglycan terminase that cleaves nascent peptidoglycan strands endolytically to terminate their elongation.</text>
</comment>
<comment type="subcellular location">
    <subcellularLocation>
        <location evidence="7">Cell membrane</location>
        <topology evidence="7">Single-pass membrane protein</topology>
    </subcellularLocation>
</comment>
<protein>
    <recommendedName>
        <fullName evidence="7">Endolytic murein transglycosylase</fullName>
        <ecNumber evidence="7">4.2.2.29</ecNumber>
    </recommendedName>
    <alternativeName>
        <fullName evidence="7">Peptidoglycan lytic transglycosylase</fullName>
    </alternativeName>
    <alternativeName>
        <fullName evidence="7">Peptidoglycan polymerization terminase</fullName>
    </alternativeName>
</protein>
<feature type="site" description="Important for catalytic activity" evidence="7">
    <location>
        <position position="225"/>
    </location>
</feature>
<keyword evidence="5 7" id="KW-0456">Lyase</keyword>
<dbReference type="PANTHER" id="PTHR30518">
    <property type="entry name" value="ENDOLYTIC MUREIN TRANSGLYCOSYLASE"/>
    <property type="match status" value="1"/>
</dbReference>
<evidence type="ECO:0000256" key="3">
    <source>
        <dbReference type="ARBA" id="ARBA00022989"/>
    </source>
</evidence>
<evidence type="ECO:0000256" key="5">
    <source>
        <dbReference type="ARBA" id="ARBA00023239"/>
    </source>
</evidence>
<keyword evidence="6 7" id="KW-0961">Cell wall biogenesis/degradation</keyword>
<evidence type="ECO:0000256" key="4">
    <source>
        <dbReference type="ARBA" id="ARBA00023136"/>
    </source>
</evidence>
<dbReference type="Pfam" id="PF02618">
    <property type="entry name" value="YceG"/>
    <property type="match status" value="1"/>
</dbReference>
<dbReference type="GO" id="GO:0009252">
    <property type="term" value="P:peptidoglycan biosynthetic process"/>
    <property type="evidence" value="ECO:0007669"/>
    <property type="project" value="UniProtKB-UniRule"/>
</dbReference>
<gene>
    <name evidence="7" type="primary">mltG</name>
    <name evidence="8" type="ORF">DFE_1667</name>
</gene>
<evidence type="ECO:0000256" key="6">
    <source>
        <dbReference type="ARBA" id="ARBA00023316"/>
    </source>
</evidence>
<feature type="transmembrane region" description="Helical" evidence="7">
    <location>
        <begin position="7"/>
        <end position="28"/>
    </location>
</feature>
<keyword evidence="4 7" id="KW-0472">Membrane</keyword>
<comment type="similarity">
    <text evidence="7">Belongs to the transglycosylase MltG family.</text>
</comment>
<dbReference type="Proteomes" id="UP000269883">
    <property type="component" value="Chromosome"/>
</dbReference>
<dbReference type="Gene3D" id="3.30.160.60">
    <property type="entry name" value="Classic Zinc Finger"/>
    <property type="match status" value="1"/>
</dbReference>
<accession>A0A2Z6AYX7</accession>
<sequence length="342" mass="38801">MKPGLKTLYYTLAAGILFFVAISTFLTWQAHDFLNTPPETYGREIVLDIQPGSTFDAVARTLRDKGLITNFKKFRMLARWEEKLGSIKAGEFRLNTSWTPIQILDAITAGQAMLHKLFIPEGLTWWQIGRLVDESGLASFESFEKAVHDKSLLAKFNIPFDNAEGFLFPDTYHLPRPRGKNAEPLVRAMLSAFWRHAGNKIWPTDRPKPKELARVMILASMVEKETGADAERERIAGVYANRIEKRMLLQCDPTVIYGLGTAFDGNLKRTHLKDKTNLYNTYARRGLPPGPICSPGFRSLEAADAPEKHRLLYFVSKGDGTHQFSSSLKEHNSAVRKYQLRR</sequence>
<keyword evidence="3 7" id="KW-1133">Transmembrane helix</keyword>
<dbReference type="InterPro" id="IPR003770">
    <property type="entry name" value="MLTG-like"/>
</dbReference>
<evidence type="ECO:0000256" key="2">
    <source>
        <dbReference type="ARBA" id="ARBA00022692"/>
    </source>
</evidence>
<dbReference type="EMBL" id="AP017378">
    <property type="protein sequence ID" value="BBD08393.1"/>
    <property type="molecule type" value="Genomic_DNA"/>
</dbReference>
<evidence type="ECO:0000313" key="9">
    <source>
        <dbReference type="Proteomes" id="UP000269883"/>
    </source>
</evidence>